<dbReference type="SMART" id="SM00829">
    <property type="entry name" value="PKS_ER"/>
    <property type="match status" value="1"/>
</dbReference>
<gene>
    <name evidence="4" type="ORF">SAMN05216266_107168</name>
</gene>
<dbReference type="InterPro" id="IPR002364">
    <property type="entry name" value="Quin_OxRdtase/zeta-crystal_CS"/>
</dbReference>
<dbReference type="InterPro" id="IPR013154">
    <property type="entry name" value="ADH-like_N"/>
</dbReference>
<dbReference type="AlphaFoldDB" id="A0A1I0ZQ39"/>
<dbReference type="GO" id="GO:0070402">
    <property type="term" value="F:NADPH binding"/>
    <property type="evidence" value="ECO:0007669"/>
    <property type="project" value="TreeGrafter"/>
</dbReference>
<sequence length="322" mass="32442">MQVVQVTKFGGPEVLAAAQLPDPVAGAGEVVIATAAADVLFLDTMVRGGGGGEFFPVQPPYVPGGGVVGEVVAAGQGADPALLGTTVIARLSGGGYAERVAVAADRAHRVPAGVDPRLAVALLHDGVTALSLAERGRIQPGERVLVTAAGGGLGLLLVQLAKAAGAQVVGAARGERKLALIRAQGADAVVDYSEEDWTERVREATGGRGLDLVLDGAGGQVGAAAFALTANGGRFSAHGTPSGEFAPVEAEEAARRGITLWGIEAVQFDPEEDARLTAQVLAEAAAGRLRPVIGQTFPLSAAAEAHAAIESRRALGKTLLLI</sequence>
<dbReference type="InterPro" id="IPR036291">
    <property type="entry name" value="NAD(P)-bd_dom_sf"/>
</dbReference>
<keyword evidence="1" id="KW-0521">NADP</keyword>
<dbReference type="Proteomes" id="UP000243799">
    <property type="component" value="Unassembled WGS sequence"/>
</dbReference>
<feature type="domain" description="Enoyl reductase (ER)" evidence="3">
    <location>
        <begin position="10"/>
        <end position="320"/>
    </location>
</feature>
<accession>A0A1I0ZQ39</accession>
<dbReference type="Pfam" id="PF08240">
    <property type="entry name" value="ADH_N"/>
    <property type="match status" value="1"/>
</dbReference>
<evidence type="ECO:0000313" key="5">
    <source>
        <dbReference type="Proteomes" id="UP000243799"/>
    </source>
</evidence>
<keyword evidence="5" id="KW-1185">Reference proteome</keyword>
<dbReference type="Gene3D" id="3.90.180.10">
    <property type="entry name" value="Medium-chain alcohol dehydrogenases, catalytic domain"/>
    <property type="match status" value="1"/>
</dbReference>
<evidence type="ECO:0000259" key="3">
    <source>
        <dbReference type="SMART" id="SM00829"/>
    </source>
</evidence>
<dbReference type="GO" id="GO:0016651">
    <property type="term" value="F:oxidoreductase activity, acting on NAD(P)H"/>
    <property type="evidence" value="ECO:0007669"/>
    <property type="project" value="TreeGrafter"/>
</dbReference>
<proteinExistence type="predicted"/>
<dbReference type="SUPFAM" id="SSF51735">
    <property type="entry name" value="NAD(P)-binding Rossmann-fold domains"/>
    <property type="match status" value="1"/>
</dbReference>
<evidence type="ECO:0000256" key="2">
    <source>
        <dbReference type="ARBA" id="ARBA00023002"/>
    </source>
</evidence>
<dbReference type="OrthoDB" id="5195079at2"/>
<dbReference type="InterPro" id="IPR020843">
    <property type="entry name" value="ER"/>
</dbReference>
<organism evidence="4 5">
    <name type="scientific">Amycolatopsis marina</name>
    <dbReference type="NCBI Taxonomy" id="490629"/>
    <lineage>
        <taxon>Bacteria</taxon>
        <taxon>Bacillati</taxon>
        <taxon>Actinomycetota</taxon>
        <taxon>Actinomycetes</taxon>
        <taxon>Pseudonocardiales</taxon>
        <taxon>Pseudonocardiaceae</taxon>
        <taxon>Amycolatopsis</taxon>
    </lineage>
</organism>
<dbReference type="Gene3D" id="3.40.50.720">
    <property type="entry name" value="NAD(P)-binding Rossmann-like Domain"/>
    <property type="match status" value="1"/>
</dbReference>
<dbReference type="EMBL" id="FOKG01000007">
    <property type="protein sequence ID" value="SFB27472.1"/>
    <property type="molecule type" value="Genomic_DNA"/>
</dbReference>
<dbReference type="InterPro" id="IPR013149">
    <property type="entry name" value="ADH-like_C"/>
</dbReference>
<name>A0A1I0ZQ39_9PSEU</name>
<keyword evidence="2" id="KW-0560">Oxidoreductase</keyword>
<evidence type="ECO:0000313" key="4">
    <source>
        <dbReference type="EMBL" id="SFB27472.1"/>
    </source>
</evidence>
<protein>
    <submittedName>
        <fullName evidence="4">NADPH2:quinone reductase</fullName>
    </submittedName>
</protein>
<dbReference type="PANTHER" id="PTHR48106">
    <property type="entry name" value="QUINONE OXIDOREDUCTASE PIG3-RELATED"/>
    <property type="match status" value="1"/>
</dbReference>
<dbReference type="SUPFAM" id="SSF50129">
    <property type="entry name" value="GroES-like"/>
    <property type="match status" value="1"/>
</dbReference>
<evidence type="ECO:0000256" key="1">
    <source>
        <dbReference type="ARBA" id="ARBA00022857"/>
    </source>
</evidence>
<dbReference type="InterPro" id="IPR011032">
    <property type="entry name" value="GroES-like_sf"/>
</dbReference>
<dbReference type="PROSITE" id="PS01162">
    <property type="entry name" value="QOR_ZETA_CRYSTAL"/>
    <property type="match status" value="1"/>
</dbReference>
<dbReference type="GO" id="GO:0008270">
    <property type="term" value="F:zinc ion binding"/>
    <property type="evidence" value="ECO:0007669"/>
    <property type="project" value="InterPro"/>
</dbReference>
<dbReference type="STRING" id="490629.SAMN05216266_107168"/>
<reference evidence="5" key="1">
    <citation type="submission" date="2016-10" db="EMBL/GenBank/DDBJ databases">
        <authorList>
            <person name="Varghese N."/>
            <person name="Submissions S."/>
        </authorList>
    </citation>
    <scope>NUCLEOTIDE SEQUENCE [LARGE SCALE GENOMIC DNA]</scope>
    <source>
        <strain evidence="5">CGMCC 4.3568</strain>
    </source>
</reference>
<dbReference type="Pfam" id="PF00107">
    <property type="entry name" value="ADH_zinc_N"/>
    <property type="match status" value="1"/>
</dbReference>
<dbReference type="PANTHER" id="PTHR48106:SF18">
    <property type="entry name" value="QUINONE OXIDOREDUCTASE PIG3"/>
    <property type="match status" value="1"/>
</dbReference>